<evidence type="ECO:0008006" key="5">
    <source>
        <dbReference type="Google" id="ProtNLM"/>
    </source>
</evidence>
<dbReference type="Proteomes" id="UP000027265">
    <property type="component" value="Unassembled WGS sequence"/>
</dbReference>
<organism evidence="3 4">
    <name type="scientific">Jaapia argillacea MUCL 33604</name>
    <dbReference type="NCBI Taxonomy" id="933084"/>
    <lineage>
        <taxon>Eukaryota</taxon>
        <taxon>Fungi</taxon>
        <taxon>Dikarya</taxon>
        <taxon>Basidiomycota</taxon>
        <taxon>Agaricomycotina</taxon>
        <taxon>Agaricomycetes</taxon>
        <taxon>Agaricomycetidae</taxon>
        <taxon>Jaapiales</taxon>
        <taxon>Jaapiaceae</taxon>
        <taxon>Jaapia</taxon>
    </lineage>
</organism>
<accession>A0A067PTU3</accession>
<name>A0A067PTU3_9AGAM</name>
<dbReference type="HOGENOM" id="CLU_054076_0_0_1"/>
<dbReference type="Pfam" id="PF14494">
    <property type="entry name" value="DUF4436"/>
    <property type="match status" value="1"/>
</dbReference>
<keyword evidence="2" id="KW-0472">Membrane</keyword>
<proteinExistence type="predicted"/>
<evidence type="ECO:0000256" key="2">
    <source>
        <dbReference type="SAM" id="Phobius"/>
    </source>
</evidence>
<feature type="compositionally biased region" description="Polar residues" evidence="1">
    <location>
        <begin position="15"/>
        <end position="30"/>
    </location>
</feature>
<dbReference type="InParanoid" id="A0A067PTU3"/>
<evidence type="ECO:0000313" key="4">
    <source>
        <dbReference type="Proteomes" id="UP000027265"/>
    </source>
</evidence>
<feature type="region of interest" description="Disordered" evidence="1">
    <location>
        <begin position="1"/>
        <end position="30"/>
    </location>
</feature>
<dbReference type="STRING" id="933084.A0A067PTU3"/>
<evidence type="ECO:0000313" key="3">
    <source>
        <dbReference type="EMBL" id="KDQ54707.1"/>
    </source>
</evidence>
<keyword evidence="2" id="KW-1133">Transmembrane helix</keyword>
<dbReference type="EMBL" id="KL197728">
    <property type="protein sequence ID" value="KDQ54707.1"/>
    <property type="molecule type" value="Genomic_DNA"/>
</dbReference>
<feature type="transmembrane region" description="Helical" evidence="2">
    <location>
        <begin position="62"/>
        <end position="82"/>
    </location>
</feature>
<sequence length="420" mass="45624">MATTSPAKTEPPRPSNSEGEQQSASNIRPGQRQAQCDLYLDLADVCSSSSPLSYRDWLSRRWPIVCLLVAILTATSAITFGWNMRLRSIQDAYNAPYWRNFTGIVLEPNLVAIDPDQQTAIIDWWVLRYTCSSPDSGSVECDDVSIYFQQTTFPPNLTANGTTSSPALTIYGGWRDNSDPFDVWPTFRTSLDMTSFNTQRTFQSYPFDKYRLKLFLFAINSSSSVPISLSDGAGIATGFDAKAYSLEAWAGELPFISIMIEVTHGLIVRIYALFIVFSVWIVTLTLLGVCISAVFLGRGVSASVLVLPVSTLFAVTSLRATLPGAPAGFGAVTDYVGLLPCLAILTFCAVFTTAIFLFRNPELGTNTGGGNRSHGPASLAEKQFEMRQSEPEGARQGNNFATPDDADCSSTPAVVVGNPV</sequence>
<feature type="compositionally biased region" description="Basic and acidic residues" evidence="1">
    <location>
        <begin position="382"/>
        <end position="393"/>
    </location>
</feature>
<keyword evidence="4" id="KW-1185">Reference proteome</keyword>
<dbReference type="InterPro" id="IPR027948">
    <property type="entry name" value="DUF4436"/>
</dbReference>
<reference evidence="4" key="1">
    <citation type="journal article" date="2014" name="Proc. Natl. Acad. Sci. U.S.A.">
        <title>Extensive sampling of basidiomycete genomes demonstrates inadequacy of the white-rot/brown-rot paradigm for wood decay fungi.</title>
        <authorList>
            <person name="Riley R."/>
            <person name="Salamov A.A."/>
            <person name="Brown D.W."/>
            <person name="Nagy L.G."/>
            <person name="Floudas D."/>
            <person name="Held B.W."/>
            <person name="Levasseur A."/>
            <person name="Lombard V."/>
            <person name="Morin E."/>
            <person name="Otillar R."/>
            <person name="Lindquist E.A."/>
            <person name="Sun H."/>
            <person name="LaButti K.M."/>
            <person name="Schmutz J."/>
            <person name="Jabbour D."/>
            <person name="Luo H."/>
            <person name="Baker S.E."/>
            <person name="Pisabarro A.G."/>
            <person name="Walton J.D."/>
            <person name="Blanchette R.A."/>
            <person name="Henrissat B."/>
            <person name="Martin F."/>
            <person name="Cullen D."/>
            <person name="Hibbett D.S."/>
            <person name="Grigoriev I.V."/>
        </authorList>
    </citation>
    <scope>NUCLEOTIDE SEQUENCE [LARGE SCALE GENOMIC DNA]</scope>
    <source>
        <strain evidence="4">MUCL 33604</strain>
    </source>
</reference>
<feature type="region of interest" description="Disordered" evidence="1">
    <location>
        <begin position="367"/>
        <end position="420"/>
    </location>
</feature>
<evidence type="ECO:0000256" key="1">
    <source>
        <dbReference type="SAM" id="MobiDB-lite"/>
    </source>
</evidence>
<feature type="transmembrane region" description="Helical" evidence="2">
    <location>
        <begin position="270"/>
        <end position="296"/>
    </location>
</feature>
<protein>
    <recommendedName>
        <fullName evidence="5">Transmembrane protein</fullName>
    </recommendedName>
</protein>
<gene>
    <name evidence="3" type="ORF">JAAARDRAFT_209368</name>
</gene>
<dbReference type="AlphaFoldDB" id="A0A067PTU3"/>
<feature type="transmembrane region" description="Helical" evidence="2">
    <location>
        <begin position="334"/>
        <end position="358"/>
    </location>
</feature>
<keyword evidence="2" id="KW-0812">Transmembrane</keyword>
<feature type="transmembrane region" description="Helical" evidence="2">
    <location>
        <begin position="302"/>
        <end position="322"/>
    </location>
</feature>
<dbReference type="OrthoDB" id="2923771at2759"/>